<dbReference type="Proteomes" id="UP000199305">
    <property type="component" value="Unassembled WGS sequence"/>
</dbReference>
<evidence type="ECO:0000313" key="3">
    <source>
        <dbReference type="EMBL" id="SDK24751.1"/>
    </source>
</evidence>
<dbReference type="RefSeq" id="WP_091512608.1">
    <property type="nucleotide sequence ID" value="NZ_FNFH01000003.1"/>
</dbReference>
<organism evidence="3 4">
    <name type="scientific">Microbulbifer yueqingensis</name>
    <dbReference type="NCBI Taxonomy" id="658219"/>
    <lineage>
        <taxon>Bacteria</taxon>
        <taxon>Pseudomonadati</taxon>
        <taxon>Pseudomonadota</taxon>
        <taxon>Gammaproteobacteria</taxon>
        <taxon>Cellvibrionales</taxon>
        <taxon>Microbulbiferaceae</taxon>
        <taxon>Microbulbifer</taxon>
    </lineage>
</organism>
<dbReference type="EMBL" id="FNFH01000003">
    <property type="protein sequence ID" value="SDK24751.1"/>
    <property type="molecule type" value="Genomic_DNA"/>
</dbReference>
<dbReference type="STRING" id="658219.SAMN05216212_1936"/>
<dbReference type="Pfam" id="PF18982">
    <property type="entry name" value="JetA"/>
    <property type="match status" value="1"/>
</dbReference>
<evidence type="ECO:0008006" key="5">
    <source>
        <dbReference type="Google" id="ProtNLM"/>
    </source>
</evidence>
<evidence type="ECO:0000256" key="2">
    <source>
        <dbReference type="SAM" id="MobiDB-lite"/>
    </source>
</evidence>
<dbReference type="InterPro" id="IPR043773">
    <property type="entry name" value="JetA"/>
</dbReference>
<feature type="coiled-coil region" evidence="1">
    <location>
        <begin position="184"/>
        <end position="211"/>
    </location>
</feature>
<accession>A0A1G9ABX9</accession>
<keyword evidence="4" id="KW-1185">Reference proteome</keyword>
<keyword evidence="1" id="KW-0175">Coiled coil</keyword>
<dbReference type="AlphaFoldDB" id="A0A1G9ABX9"/>
<gene>
    <name evidence="3" type="ORF">SAMN05216212_1936</name>
</gene>
<dbReference type="OrthoDB" id="8881537at2"/>
<feature type="region of interest" description="Disordered" evidence="2">
    <location>
        <begin position="64"/>
        <end position="83"/>
    </location>
</feature>
<name>A0A1G9ABX9_9GAMM</name>
<evidence type="ECO:0000256" key="1">
    <source>
        <dbReference type="SAM" id="Coils"/>
    </source>
</evidence>
<evidence type="ECO:0000313" key="4">
    <source>
        <dbReference type="Proteomes" id="UP000199305"/>
    </source>
</evidence>
<proteinExistence type="predicted"/>
<reference evidence="4" key="1">
    <citation type="submission" date="2016-10" db="EMBL/GenBank/DDBJ databases">
        <authorList>
            <person name="Varghese N."/>
            <person name="Submissions S."/>
        </authorList>
    </citation>
    <scope>NUCLEOTIDE SEQUENCE [LARGE SCALE GENOMIC DNA]</scope>
    <source>
        <strain evidence="4">CGMCC 1.10658</strain>
    </source>
</reference>
<sequence>MFFDEPYQHFFRPLTGKYREQVVECLRLLYERLYTAKADYGESLGREQILEIFSEALTRAPNLAAGNDEQPEPAVEGAPAADGTLPADREIRFRNLREQSIWVLNSLVEYGWLEKLVDSATLSVSYPFSRRGRLFTQPLIELNSTRVRTRHRNTRNTLNSLEAFASRGEVYDLIDAWEYSERIVADFTDMIAELEERKRELVREVEAQILVQQATDEFFNFMESRFQPDLAIRLSADSVEKHRDAIDRVIGQIRRKKNTQKADWERRLRQLLPELVVEGHSILWMMLDTIEDRMRRACEVKLPALRQALHGFTKRAEIIIRQLSYLQSSSEGTFSELCQDLGSADDRGELLERLGEQVSTFQLRLFDPKQVQLWQRSRRQPVNTRVEESAPLEADNRRAILLQQLLDQAFNFNSSDLRDYLHKALGRGQRVSSQDLPLEDARDLLAMSHALEAAAVNQGGEAPALRVQFTGEVASNDYFAQFDEYYLELNESD</sequence>
<protein>
    <recommendedName>
        <fullName evidence="5">Flagellar protein FliT</fullName>
    </recommendedName>
</protein>